<reference evidence="4 5" key="1">
    <citation type="submission" date="2023-07" db="EMBL/GenBank/DDBJ databases">
        <title>Sorghum-associated microbial communities from plants grown in Nebraska, USA.</title>
        <authorList>
            <person name="Schachtman D."/>
        </authorList>
    </citation>
    <scope>NUCLEOTIDE SEQUENCE [LARGE SCALE GENOMIC DNA]</scope>
    <source>
        <strain evidence="4 5">DS1607</strain>
    </source>
</reference>
<feature type="domain" description="DNA binding HTH" evidence="3">
    <location>
        <begin position="389"/>
        <end position="424"/>
    </location>
</feature>
<dbReference type="InterPro" id="IPR009057">
    <property type="entry name" value="Homeodomain-like_sf"/>
</dbReference>
<dbReference type="Gene3D" id="3.30.450.40">
    <property type="match status" value="1"/>
</dbReference>
<comment type="caution">
    <text evidence="4">The sequence shown here is derived from an EMBL/GenBank/DDBJ whole genome shotgun (WGS) entry which is preliminary data.</text>
</comment>
<dbReference type="InterPro" id="IPR003018">
    <property type="entry name" value="GAF"/>
</dbReference>
<proteinExistence type="predicted"/>
<evidence type="ECO:0000313" key="5">
    <source>
        <dbReference type="Proteomes" id="UP001226867"/>
    </source>
</evidence>
<dbReference type="Pfam" id="PF02954">
    <property type="entry name" value="HTH_8"/>
    <property type="match status" value="1"/>
</dbReference>
<organism evidence="4 5">
    <name type="scientific">Variovorax ginsengisoli</name>
    <dbReference type="NCBI Taxonomy" id="363844"/>
    <lineage>
        <taxon>Bacteria</taxon>
        <taxon>Pseudomonadati</taxon>
        <taxon>Pseudomonadota</taxon>
        <taxon>Betaproteobacteria</taxon>
        <taxon>Burkholderiales</taxon>
        <taxon>Comamonadaceae</taxon>
        <taxon>Variovorax</taxon>
    </lineage>
</organism>
<feature type="region of interest" description="Disordered" evidence="1">
    <location>
        <begin position="421"/>
        <end position="442"/>
    </location>
</feature>
<dbReference type="Pfam" id="PF01590">
    <property type="entry name" value="GAF"/>
    <property type="match status" value="1"/>
</dbReference>
<evidence type="ECO:0000256" key="1">
    <source>
        <dbReference type="SAM" id="MobiDB-lite"/>
    </source>
</evidence>
<dbReference type="RefSeq" id="WP_307691744.1">
    <property type="nucleotide sequence ID" value="NZ_JAUSRO010000015.1"/>
</dbReference>
<evidence type="ECO:0000313" key="4">
    <source>
        <dbReference type="EMBL" id="MDP9901981.1"/>
    </source>
</evidence>
<sequence>MASRSTDTATAPRALFASTPAERTALARQQFFEDGVRPSGLVPEAVLQSWMRCTRTHADRHRVVPFDPVTPSRLHATRQRHRALIEAADPDLSAMEGMLAGTDCRVILTDCDGVVLHVTHHPHAAHQPVLSATSRVGVNISERMVGTTAPGIVASTGQACTVDGAEHYFDQLCGLQCAAAPIRDVHGRLAGVLDLTVEQRRFGFDAAAMVGLYATTIENRLLQAQSRSLLVLRFQAHPSLLGTPMEALMGIASDGTIAWLNGAAVRLVGPLPEAADAADATDAAGQRHVGALLGCDLGDLLQLGRHDTARPLRLPHGLAVWMRARLNAPDGADFRHAVATVAPADTVVAAPMPQAAVAMTRDEGNKGEDRGEGACAPAVTTETLRAHSHRLIEDTLAAHGGNISHAARQLGVSRGTLYRQLRRWRQQAGPDNEGESESAPAG</sequence>
<accession>A0ABT9SE13</accession>
<dbReference type="InterPro" id="IPR029016">
    <property type="entry name" value="GAF-like_dom_sf"/>
</dbReference>
<dbReference type="Proteomes" id="UP001226867">
    <property type="component" value="Unassembled WGS sequence"/>
</dbReference>
<dbReference type="SUPFAM" id="SSF46689">
    <property type="entry name" value="Homeodomain-like"/>
    <property type="match status" value="1"/>
</dbReference>
<feature type="domain" description="GAF" evidence="2">
    <location>
        <begin position="106"/>
        <end position="220"/>
    </location>
</feature>
<dbReference type="InterPro" id="IPR002197">
    <property type="entry name" value="HTH_Fis"/>
</dbReference>
<dbReference type="SUPFAM" id="SSF55781">
    <property type="entry name" value="GAF domain-like"/>
    <property type="match status" value="1"/>
</dbReference>
<gene>
    <name evidence="4" type="ORF">J2W36_004253</name>
</gene>
<dbReference type="EMBL" id="JAUSRO010000015">
    <property type="protein sequence ID" value="MDP9901981.1"/>
    <property type="molecule type" value="Genomic_DNA"/>
</dbReference>
<keyword evidence="5" id="KW-1185">Reference proteome</keyword>
<dbReference type="Gene3D" id="1.10.10.60">
    <property type="entry name" value="Homeodomain-like"/>
    <property type="match status" value="1"/>
</dbReference>
<protein>
    <submittedName>
        <fullName evidence="4">Transcriptional regulator of acetoin/glycerol metabolism</fullName>
    </submittedName>
</protein>
<name>A0ABT9SE13_9BURK</name>
<dbReference type="PRINTS" id="PR01590">
    <property type="entry name" value="HTHFIS"/>
</dbReference>
<evidence type="ECO:0000259" key="3">
    <source>
        <dbReference type="Pfam" id="PF02954"/>
    </source>
</evidence>
<evidence type="ECO:0000259" key="2">
    <source>
        <dbReference type="Pfam" id="PF01590"/>
    </source>
</evidence>